<evidence type="ECO:0000313" key="2">
    <source>
        <dbReference type="Proteomes" id="UP000594261"/>
    </source>
</evidence>
<name>A0A7N2MP47_QUELO</name>
<dbReference type="AlphaFoldDB" id="A0A7N2MP47"/>
<dbReference type="Proteomes" id="UP000594261">
    <property type="component" value="Chromosome 10"/>
</dbReference>
<reference evidence="1" key="2">
    <citation type="submission" date="2021-01" db="UniProtKB">
        <authorList>
            <consortium name="EnsemblPlants"/>
        </authorList>
    </citation>
    <scope>IDENTIFICATION</scope>
</reference>
<sequence>MDSFNPMSLIRASLGSGTRVGIALFLLAEESVCHALWECPLATNVWALVKGKLQKSSAVVQDFHSLARQMEDKLTGKEMDRMGNGCLVHLER</sequence>
<proteinExistence type="predicted"/>
<dbReference type="Gramene" id="QL10p007205:mrna">
    <property type="protein sequence ID" value="QL10p007205:mrna"/>
    <property type="gene ID" value="QL10p007205"/>
</dbReference>
<reference evidence="1 2" key="1">
    <citation type="journal article" date="2016" name="G3 (Bethesda)">
        <title>First Draft Assembly and Annotation of the Genome of a California Endemic Oak Quercus lobata Nee (Fagaceae).</title>
        <authorList>
            <person name="Sork V.L."/>
            <person name="Fitz-Gibbon S.T."/>
            <person name="Puiu D."/>
            <person name="Crepeau M."/>
            <person name="Gugger P.F."/>
            <person name="Sherman R."/>
            <person name="Stevens K."/>
            <person name="Langley C.H."/>
            <person name="Pellegrini M."/>
            <person name="Salzberg S.L."/>
        </authorList>
    </citation>
    <scope>NUCLEOTIDE SEQUENCE [LARGE SCALE GENOMIC DNA]</scope>
    <source>
        <strain evidence="1 2">cv. SW786</strain>
    </source>
</reference>
<keyword evidence="2" id="KW-1185">Reference proteome</keyword>
<dbReference type="EnsemblPlants" id="QL10p007205:mrna">
    <property type="protein sequence ID" value="QL10p007205:mrna"/>
    <property type="gene ID" value="QL10p007205"/>
</dbReference>
<dbReference type="InParanoid" id="A0A7N2MP47"/>
<dbReference type="EMBL" id="LRBV02000010">
    <property type="status" value="NOT_ANNOTATED_CDS"/>
    <property type="molecule type" value="Genomic_DNA"/>
</dbReference>
<organism evidence="1 2">
    <name type="scientific">Quercus lobata</name>
    <name type="common">Valley oak</name>
    <dbReference type="NCBI Taxonomy" id="97700"/>
    <lineage>
        <taxon>Eukaryota</taxon>
        <taxon>Viridiplantae</taxon>
        <taxon>Streptophyta</taxon>
        <taxon>Embryophyta</taxon>
        <taxon>Tracheophyta</taxon>
        <taxon>Spermatophyta</taxon>
        <taxon>Magnoliopsida</taxon>
        <taxon>eudicotyledons</taxon>
        <taxon>Gunneridae</taxon>
        <taxon>Pentapetalae</taxon>
        <taxon>rosids</taxon>
        <taxon>fabids</taxon>
        <taxon>Fagales</taxon>
        <taxon>Fagaceae</taxon>
        <taxon>Quercus</taxon>
    </lineage>
</organism>
<accession>A0A7N2MP47</accession>
<protein>
    <submittedName>
        <fullName evidence="1">Uncharacterized protein</fullName>
    </submittedName>
</protein>
<evidence type="ECO:0000313" key="1">
    <source>
        <dbReference type="EnsemblPlants" id="QL10p007205:mrna"/>
    </source>
</evidence>